<accession>A0A7L9QD75</accession>
<name>A0A7L9QD75_9ZZZZ</name>
<dbReference type="InterPro" id="IPR029044">
    <property type="entry name" value="Nucleotide-diphossugar_trans"/>
</dbReference>
<protein>
    <submittedName>
        <fullName evidence="2">Glucose-1-phosphate cytidylyltransferase</fullName>
        <ecNumber evidence="2">2.7.7.33</ecNumber>
    </submittedName>
</protein>
<gene>
    <name evidence="2" type="primary">rfbF</name>
</gene>
<dbReference type="EC" id="2.7.7.33" evidence="2"/>
<dbReference type="Gene3D" id="3.90.550.10">
    <property type="entry name" value="Spore Coat Polysaccharide Biosynthesis Protein SpsA, Chain A"/>
    <property type="match status" value="1"/>
</dbReference>
<proteinExistence type="predicted"/>
<feature type="domain" description="Nucleotidyl transferase" evidence="1">
    <location>
        <begin position="2"/>
        <end position="206"/>
    </location>
</feature>
<dbReference type="PANTHER" id="PTHR47183">
    <property type="entry name" value="GLUCOSE-1-PHOSPHATE CYTIDYLYLTRANSFERASE-RELATED"/>
    <property type="match status" value="1"/>
</dbReference>
<dbReference type="GO" id="GO:0047343">
    <property type="term" value="F:glucose-1-phosphate cytidylyltransferase activity"/>
    <property type="evidence" value="ECO:0007669"/>
    <property type="project" value="UniProtKB-EC"/>
</dbReference>
<dbReference type="Pfam" id="PF00483">
    <property type="entry name" value="NTP_transferase"/>
    <property type="match status" value="1"/>
</dbReference>
<dbReference type="PANTHER" id="PTHR47183:SF1">
    <property type="entry name" value="GLUCOSE-1-PHOSPHATE CYTIDYLYLTRANSFERASE"/>
    <property type="match status" value="1"/>
</dbReference>
<evidence type="ECO:0000259" key="1">
    <source>
        <dbReference type="Pfam" id="PF00483"/>
    </source>
</evidence>
<dbReference type="NCBIfam" id="TIGR02623">
    <property type="entry name" value="G1P_cyt_trans"/>
    <property type="match status" value="1"/>
</dbReference>
<organism evidence="2">
    <name type="scientific">uncultured organism</name>
    <dbReference type="NCBI Taxonomy" id="155900"/>
    <lineage>
        <taxon>unclassified sequences</taxon>
        <taxon>environmental samples</taxon>
    </lineage>
</organism>
<dbReference type="EMBL" id="MW000469">
    <property type="protein sequence ID" value="QOL00447.1"/>
    <property type="molecule type" value="Genomic_DNA"/>
</dbReference>
<keyword evidence="2" id="KW-0808">Transferase</keyword>
<dbReference type="AlphaFoldDB" id="A0A7L9QD75"/>
<dbReference type="SUPFAM" id="SSF53448">
    <property type="entry name" value="Nucleotide-diphospho-sugar transferases"/>
    <property type="match status" value="1"/>
</dbReference>
<dbReference type="CDD" id="cd02524">
    <property type="entry name" value="G1P_cytidylyltransferase"/>
    <property type="match status" value="1"/>
</dbReference>
<reference evidence="2" key="1">
    <citation type="submission" date="2020-09" db="EMBL/GenBank/DDBJ databases">
        <title>A new high-throughput screening method to detect antimicrobial volatiles from metagenomic clone libraries.</title>
        <authorList>
            <person name="Stocker F."/>
            <person name="Obermeier M."/>
            <person name="Resch K."/>
            <person name="Berg G."/>
            <person name="Mueller Bogota C.A."/>
        </authorList>
    </citation>
    <scope>NUCLEOTIDE SEQUENCE</scope>
</reference>
<evidence type="ECO:0000313" key="2">
    <source>
        <dbReference type="EMBL" id="QOL00447.1"/>
    </source>
</evidence>
<dbReference type="InterPro" id="IPR005835">
    <property type="entry name" value="NTP_transferase_dom"/>
</dbReference>
<keyword evidence="2" id="KW-0548">Nucleotidyltransferase</keyword>
<dbReference type="InterPro" id="IPR046981">
    <property type="entry name" value="G1P_cyt_trans"/>
</dbReference>
<sequence length="257" mass="28664">MKTVILAGGLGTRLSEETALRPKPMVEVGGKPILYHLLRMYSQAGFDDFIIAAGYKQEIVKEYFHQFFAYNNDLSIDLGTGKTTIHVSDSHTERWKVHVADTGLNTMTGGRVKRLRSLIGEETFMCTYGDGLASVDIADVLRFHRAHGRIATLTAVRPPARFGGLEIAGDRVTTFVEKPQTSEGWINGGFFVFEPAIFDRIAGDATLLEHEPLAGLARDGQLSCYKHDGFWQPMDTLRDRRHLEDLWEGGAPPWVRA</sequence>
<dbReference type="InterPro" id="IPR013446">
    <property type="entry name" value="G1P_cyt_trans-like"/>
</dbReference>